<dbReference type="OrthoDB" id="2367685at2759"/>
<evidence type="ECO:0000259" key="2">
    <source>
        <dbReference type="PROSITE" id="PS50020"/>
    </source>
</evidence>
<dbReference type="Pfam" id="PF00397">
    <property type="entry name" value="WW"/>
    <property type="match status" value="1"/>
</dbReference>
<evidence type="ECO:0000313" key="3">
    <source>
        <dbReference type="EMBL" id="ORZ17205.1"/>
    </source>
</evidence>
<dbReference type="Gene3D" id="2.20.70.10">
    <property type="match status" value="1"/>
</dbReference>
<organism evidence="3 4">
    <name type="scientific">Absidia repens</name>
    <dbReference type="NCBI Taxonomy" id="90262"/>
    <lineage>
        <taxon>Eukaryota</taxon>
        <taxon>Fungi</taxon>
        <taxon>Fungi incertae sedis</taxon>
        <taxon>Mucoromycota</taxon>
        <taxon>Mucoromycotina</taxon>
        <taxon>Mucoromycetes</taxon>
        <taxon>Mucorales</taxon>
        <taxon>Cunninghamellaceae</taxon>
        <taxon>Absidia</taxon>
    </lineage>
</organism>
<dbReference type="InterPro" id="IPR001202">
    <property type="entry name" value="WW_dom"/>
</dbReference>
<dbReference type="Proteomes" id="UP000193560">
    <property type="component" value="Unassembled WGS sequence"/>
</dbReference>
<reference evidence="3 4" key="1">
    <citation type="submission" date="2016-07" db="EMBL/GenBank/DDBJ databases">
        <title>Pervasive Adenine N6-methylation of Active Genes in Fungi.</title>
        <authorList>
            <consortium name="DOE Joint Genome Institute"/>
            <person name="Mondo S.J."/>
            <person name="Dannebaum R.O."/>
            <person name="Kuo R.C."/>
            <person name="Labutti K."/>
            <person name="Haridas S."/>
            <person name="Kuo A."/>
            <person name="Salamov A."/>
            <person name="Ahrendt S.R."/>
            <person name="Lipzen A."/>
            <person name="Sullivan W."/>
            <person name="Andreopoulos W.B."/>
            <person name="Clum A."/>
            <person name="Lindquist E."/>
            <person name="Daum C."/>
            <person name="Ramamoorthy G.K."/>
            <person name="Gryganskyi A."/>
            <person name="Culley D."/>
            <person name="Magnuson J.K."/>
            <person name="James T.Y."/>
            <person name="O'Malley M.A."/>
            <person name="Stajich J.E."/>
            <person name="Spatafora J.W."/>
            <person name="Visel A."/>
            <person name="Grigoriev I.V."/>
        </authorList>
    </citation>
    <scope>NUCLEOTIDE SEQUENCE [LARGE SCALE GENOMIC DNA]</scope>
    <source>
        <strain evidence="3 4">NRRL 1336</strain>
    </source>
</reference>
<evidence type="ECO:0000313" key="4">
    <source>
        <dbReference type="Proteomes" id="UP000193560"/>
    </source>
</evidence>
<gene>
    <name evidence="3" type="ORF">BCR42DRAFT_414132</name>
</gene>
<comment type="caution">
    <text evidence="3">The sequence shown here is derived from an EMBL/GenBank/DDBJ whole genome shotgun (WGS) entry which is preliminary data.</text>
</comment>
<dbReference type="SMART" id="SM00456">
    <property type="entry name" value="WW"/>
    <property type="match status" value="1"/>
</dbReference>
<feature type="compositionally biased region" description="Low complexity" evidence="1">
    <location>
        <begin position="1"/>
        <end position="15"/>
    </location>
</feature>
<feature type="domain" description="WW" evidence="2">
    <location>
        <begin position="52"/>
        <end position="86"/>
    </location>
</feature>
<dbReference type="AlphaFoldDB" id="A0A1X2IIG2"/>
<dbReference type="InterPro" id="IPR036020">
    <property type="entry name" value="WW_dom_sf"/>
</dbReference>
<keyword evidence="4" id="KW-1185">Reference proteome</keyword>
<accession>A0A1X2IIG2</accession>
<feature type="compositionally biased region" description="Low complexity" evidence="1">
    <location>
        <begin position="99"/>
        <end position="121"/>
    </location>
</feature>
<sequence length="197" mass="20998">MGLFSSSKSSSSRVSNFTEGPPPYSAKPNSTPQQQQSYAPPSPPRPGNPDTRNLPTGWITQLDPSSNRWFYVYTPTASRQWEHPQDRPLNASEPNRSGQQQQPYYPQQQPYYPQQQQSRMGGLFGGGNNAGRMGGGGMGMGSALALGAGGGLLGYAVGDALFDHDDQTIVNNNYYGDDNGGGFDGGGGFDDGGGFDF</sequence>
<feature type="region of interest" description="Disordered" evidence="1">
    <location>
        <begin position="1"/>
        <end position="60"/>
    </location>
</feature>
<name>A0A1X2IIG2_9FUNG</name>
<dbReference type="EMBL" id="MCGE01000010">
    <property type="protein sequence ID" value="ORZ17205.1"/>
    <property type="molecule type" value="Genomic_DNA"/>
</dbReference>
<dbReference type="STRING" id="90262.A0A1X2IIG2"/>
<feature type="compositionally biased region" description="Polar residues" evidence="1">
    <location>
        <begin position="50"/>
        <end position="60"/>
    </location>
</feature>
<feature type="compositionally biased region" description="Low complexity" evidence="1">
    <location>
        <begin position="30"/>
        <end position="39"/>
    </location>
</feature>
<dbReference type="SUPFAM" id="SSF51045">
    <property type="entry name" value="WW domain"/>
    <property type="match status" value="1"/>
</dbReference>
<protein>
    <recommendedName>
        <fullName evidence="2">WW domain-containing protein</fullName>
    </recommendedName>
</protein>
<proteinExistence type="predicted"/>
<evidence type="ECO:0000256" key="1">
    <source>
        <dbReference type="SAM" id="MobiDB-lite"/>
    </source>
</evidence>
<dbReference type="PROSITE" id="PS50020">
    <property type="entry name" value="WW_DOMAIN_2"/>
    <property type="match status" value="1"/>
</dbReference>
<feature type="region of interest" description="Disordered" evidence="1">
    <location>
        <begin position="80"/>
        <end position="127"/>
    </location>
</feature>